<dbReference type="EMBL" id="JAMD01000002">
    <property type="protein sequence ID" value="KEJ96882.1"/>
    <property type="molecule type" value="Genomic_DNA"/>
</dbReference>
<reference evidence="3 4" key="1">
    <citation type="submission" date="2014-01" db="EMBL/GenBank/DDBJ databases">
        <title>Sulfitobacter sp. H3 (MCCC 1A00686) Genome Sequencing.</title>
        <authorList>
            <person name="Lai Q."/>
            <person name="Hong Z."/>
        </authorList>
    </citation>
    <scope>NUCLEOTIDE SEQUENCE [LARGE SCALE GENOMIC DNA]</scope>
    <source>
        <strain evidence="3 4">H3</strain>
    </source>
</reference>
<evidence type="ECO:0000256" key="1">
    <source>
        <dbReference type="SAM" id="SignalP"/>
    </source>
</evidence>
<evidence type="ECO:0000259" key="2">
    <source>
        <dbReference type="PROSITE" id="PS51549"/>
    </source>
</evidence>
<dbReference type="RefSeq" id="WP_051693962.1">
    <property type="nucleotide sequence ID" value="NZ_CP054599.1"/>
</dbReference>
<dbReference type="PROSITE" id="PS51549">
    <property type="entry name" value="DM13"/>
    <property type="match status" value="1"/>
</dbReference>
<feature type="signal peptide" evidence="1">
    <location>
        <begin position="1"/>
        <end position="24"/>
    </location>
</feature>
<evidence type="ECO:0000313" key="4">
    <source>
        <dbReference type="Proteomes" id="UP000027746"/>
    </source>
</evidence>
<evidence type="ECO:0000313" key="3">
    <source>
        <dbReference type="EMBL" id="KEJ96882.1"/>
    </source>
</evidence>
<gene>
    <name evidence="3" type="ORF">SUH3_08895</name>
</gene>
<protein>
    <recommendedName>
        <fullName evidence="2">DM13 domain-containing protein</fullName>
    </recommendedName>
</protein>
<dbReference type="GeneID" id="68868271"/>
<keyword evidence="4" id="KW-1185">Reference proteome</keyword>
<dbReference type="AlphaFoldDB" id="A0A073JGN2"/>
<organism evidence="3 4">
    <name type="scientific">Pseudosulfitobacter pseudonitzschiae</name>
    <dbReference type="NCBI Taxonomy" id="1402135"/>
    <lineage>
        <taxon>Bacteria</taxon>
        <taxon>Pseudomonadati</taxon>
        <taxon>Pseudomonadota</taxon>
        <taxon>Alphaproteobacteria</taxon>
        <taxon>Rhodobacterales</taxon>
        <taxon>Roseobacteraceae</taxon>
        <taxon>Pseudosulfitobacter</taxon>
    </lineage>
</organism>
<keyword evidence="1" id="KW-0732">Signal</keyword>
<dbReference type="InterPro" id="IPR019545">
    <property type="entry name" value="DM13_domain"/>
</dbReference>
<sequence length="126" mass="13202">MNRRFITTALAICALLPAALPAFAQDTSGREGTFQGRNGVTASGVVVVTNAGVSLMRDFKLDGATDAHVGFGRNGTLDADTDMGALQSVEGSQDYSAGQSFNVSDYDEVWIWNPADNSALAVAKLN</sequence>
<dbReference type="OrthoDB" id="6106486at2"/>
<feature type="domain" description="DM13" evidence="2">
    <location>
        <begin position="32"/>
        <end position="126"/>
    </location>
</feature>
<proteinExistence type="predicted"/>
<name>A0A073JGN2_9RHOB</name>
<feature type="chain" id="PRO_5001691931" description="DM13 domain-containing protein" evidence="1">
    <location>
        <begin position="25"/>
        <end position="126"/>
    </location>
</feature>
<comment type="caution">
    <text evidence="3">The sequence shown here is derived from an EMBL/GenBank/DDBJ whole genome shotgun (WGS) entry which is preliminary data.</text>
</comment>
<accession>A0A073JGN2</accession>
<dbReference type="Proteomes" id="UP000027746">
    <property type="component" value="Unassembled WGS sequence"/>
</dbReference>